<evidence type="ECO:0000256" key="10">
    <source>
        <dbReference type="RuleBase" id="RU003476"/>
    </source>
</evidence>
<organism evidence="12 13">
    <name type="scientific">Caulobacter vibrioides (strain NA1000 / CB15N)</name>
    <name type="common">Caulobacter crescentus</name>
    <dbReference type="NCBI Taxonomy" id="565050"/>
    <lineage>
        <taxon>Bacteria</taxon>
        <taxon>Pseudomonadati</taxon>
        <taxon>Pseudomonadota</taxon>
        <taxon>Alphaproteobacteria</taxon>
        <taxon>Caulobacterales</taxon>
        <taxon>Caulobacteraceae</taxon>
        <taxon>Caulobacter</taxon>
    </lineage>
</organism>
<evidence type="ECO:0000256" key="4">
    <source>
        <dbReference type="ARBA" id="ARBA00012381"/>
    </source>
</evidence>
<comment type="catalytic activity">
    <reaction evidence="9">
        <text>a 5'-end NAD(+)-phospho-ribonucleoside in mRNA + H2O = a 5'-end phospho-adenosine-phospho-ribonucleoside in mRNA + beta-nicotinamide D-ribonucleotide + 2 H(+)</text>
        <dbReference type="Rhea" id="RHEA:60876"/>
        <dbReference type="Rhea" id="RHEA-COMP:15698"/>
        <dbReference type="Rhea" id="RHEA-COMP:15719"/>
        <dbReference type="ChEBI" id="CHEBI:14649"/>
        <dbReference type="ChEBI" id="CHEBI:15377"/>
        <dbReference type="ChEBI" id="CHEBI:15378"/>
        <dbReference type="ChEBI" id="CHEBI:144029"/>
        <dbReference type="ChEBI" id="CHEBI:144051"/>
    </reaction>
    <physiologicalReaction direction="left-to-right" evidence="9">
        <dbReference type="Rhea" id="RHEA:60877"/>
    </physiologicalReaction>
</comment>
<dbReference type="PRINTS" id="PR00502">
    <property type="entry name" value="NUDIXFAMILY"/>
</dbReference>
<accession>A0A0H3C5J2</accession>
<dbReference type="Pfam" id="PF09296">
    <property type="entry name" value="NUDIX-like"/>
    <property type="match status" value="1"/>
</dbReference>
<dbReference type="Gene3D" id="3.90.79.10">
    <property type="entry name" value="Nucleoside Triphosphate Pyrophosphohydrolase"/>
    <property type="match status" value="1"/>
</dbReference>
<dbReference type="PANTHER" id="PTHR42904:SF6">
    <property type="entry name" value="NAD-CAPPED RNA HYDROLASE NUDT12"/>
    <property type="match status" value="1"/>
</dbReference>
<evidence type="ECO:0000256" key="8">
    <source>
        <dbReference type="ARBA" id="ARBA00023027"/>
    </source>
</evidence>
<dbReference type="PROSITE" id="PS51462">
    <property type="entry name" value="NUDIX"/>
    <property type="match status" value="1"/>
</dbReference>
<dbReference type="GO" id="GO:0019677">
    <property type="term" value="P:NAD+ catabolic process"/>
    <property type="evidence" value="ECO:0007669"/>
    <property type="project" value="TreeGrafter"/>
</dbReference>
<dbReference type="InterPro" id="IPR049734">
    <property type="entry name" value="NudC-like_C"/>
</dbReference>
<evidence type="ECO:0000259" key="11">
    <source>
        <dbReference type="PROSITE" id="PS51462"/>
    </source>
</evidence>
<dbReference type="EC" id="3.6.1.22" evidence="4"/>
<evidence type="ECO:0000256" key="7">
    <source>
        <dbReference type="ARBA" id="ARBA00022842"/>
    </source>
</evidence>
<dbReference type="InterPro" id="IPR020084">
    <property type="entry name" value="NUDIX_hydrolase_CS"/>
</dbReference>
<dbReference type="GO" id="GO:0006742">
    <property type="term" value="P:NADP+ catabolic process"/>
    <property type="evidence" value="ECO:0007669"/>
    <property type="project" value="TreeGrafter"/>
</dbReference>
<dbReference type="InterPro" id="IPR000086">
    <property type="entry name" value="NUDIX_hydrolase_dom"/>
</dbReference>
<keyword evidence="6 10" id="KW-0378">Hydrolase</keyword>
<dbReference type="PROSITE" id="PS00893">
    <property type="entry name" value="NUDIX_BOX"/>
    <property type="match status" value="1"/>
</dbReference>
<evidence type="ECO:0000256" key="6">
    <source>
        <dbReference type="ARBA" id="ARBA00022801"/>
    </source>
</evidence>
<keyword evidence="5" id="KW-0479">Metal-binding</keyword>
<dbReference type="OrthoDB" id="9791656at2"/>
<dbReference type="KEGG" id="ccs:CCNA_00267"/>
<evidence type="ECO:0000256" key="2">
    <source>
        <dbReference type="ARBA" id="ARBA00001947"/>
    </source>
</evidence>
<dbReference type="GO" id="GO:0035529">
    <property type="term" value="F:NADH pyrophosphatase activity"/>
    <property type="evidence" value="ECO:0007669"/>
    <property type="project" value="TreeGrafter"/>
</dbReference>
<gene>
    <name evidence="12" type="ordered locus">CCNA_00267</name>
</gene>
<evidence type="ECO:0000256" key="5">
    <source>
        <dbReference type="ARBA" id="ARBA00022723"/>
    </source>
</evidence>
<reference evidence="12 13" key="1">
    <citation type="journal article" date="2010" name="J. Bacteriol.">
        <title>The genetic basis of laboratory adaptation in Caulobacter crescentus.</title>
        <authorList>
            <person name="Marks M.E."/>
            <person name="Castro-Rojas C.M."/>
            <person name="Teiling C."/>
            <person name="Du L."/>
            <person name="Kapatral V."/>
            <person name="Walunas T.L."/>
            <person name="Crosson S."/>
        </authorList>
    </citation>
    <scope>NUCLEOTIDE SEQUENCE [LARGE SCALE GENOMIC DNA]</scope>
    <source>
        <strain evidence="13">NA1000 / CB15N</strain>
    </source>
</reference>
<dbReference type="AlphaFoldDB" id="A0A0H3C5J2"/>
<keyword evidence="13" id="KW-1185">Reference proteome</keyword>
<dbReference type="CDD" id="cd03429">
    <property type="entry name" value="NUDIX_NADH_pyrophosphatase_Nudt13"/>
    <property type="match status" value="1"/>
</dbReference>
<keyword evidence="7" id="KW-0460">Magnesium</keyword>
<dbReference type="GO" id="GO:0005829">
    <property type="term" value="C:cytosol"/>
    <property type="evidence" value="ECO:0007669"/>
    <property type="project" value="TreeGrafter"/>
</dbReference>
<dbReference type="InterPro" id="IPR050241">
    <property type="entry name" value="NAD-cap_RNA_hydrolase_NudC"/>
</dbReference>
<dbReference type="GO" id="GO:0046872">
    <property type="term" value="F:metal ion binding"/>
    <property type="evidence" value="ECO:0007669"/>
    <property type="project" value="UniProtKB-KW"/>
</dbReference>
<dbReference type="InterPro" id="IPR020476">
    <property type="entry name" value="Nudix_hydrolase"/>
</dbReference>
<dbReference type="Gene3D" id="3.90.79.20">
    <property type="match status" value="1"/>
</dbReference>
<dbReference type="HOGENOM" id="CLU_037162_0_4_5"/>
<comment type="cofactor">
    <cofactor evidence="1">
        <name>Mg(2+)</name>
        <dbReference type="ChEBI" id="CHEBI:18420"/>
    </cofactor>
</comment>
<dbReference type="PANTHER" id="PTHR42904">
    <property type="entry name" value="NUDIX HYDROLASE, NUDC SUBFAMILY"/>
    <property type="match status" value="1"/>
</dbReference>
<feature type="domain" description="Nudix hydrolase" evidence="11">
    <location>
        <begin position="176"/>
        <end position="307"/>
    </location>
</feature>
<evidence type="ECO:0000256" key="3">
    <source>
        <dbReference type="ARBA" id="ARBA00009595"/>
    </source>
</evidence>
<comment type="similarity">
    <text evidence="3">Belongs to the Nudix hydrolase family. NudC subfamily.</text>
</comment>
<dbReference type="InterPro" id="IPR015797">
    <property type="entry name" value="NUDIX_hydrolase-like_dom_sf"/>
</dbReference>
<keyword evidence="8" id="KW-0520">NAD</keyword>
<dbReference type="Proteomes" id="UP000001364">
    <property type="component" value="Chromosome"/>
</dbReference>
<dbReference type="EMBL" id="CP001340">
    <property type="protein sequence ID" value="ACL93734.1"/>
    <property type="molecule type" value="Genomic_DNA"/>
</dbReference>
<evidence type="ECO:0000313" key="13">
    <source>
        <dbReference type="Proteomes" id="UP000001364"/>
    </source>
</evidence>
<dbReference type="InterPro" id="IPR015376">
    <property type="entry name" value="Znr_NADH_PPase"/>
</dbReference>
<dbReference type="InterPro" id="IPR015375">
    <property type="entry name" value="NADH_PPase-like_N"/>
</dbReference>
<name>A0A0H3C5J2_CAUVN</name>
<dbReference type="PhylomeDB" id="A0A0H3C5J2"/>
<dbReference type="SMR" id="A0A0H3C5J2"/>
<dbReference type="SUPFAM" id="SSF55811">
    <property type="entry name" value="Nudix"/>
    <property type="match status" value="1"/>
</dbReference>
<dbReference type="PATRIC" id="fig|565050.3.peg.263"/>
<sequence>MPLSIITNTFAGNPLDRDSERRGDEAFLAEKLADPESLAVALWNGKPLVEDILGEDGKPTGVQIAYLRADMAQDLAGGSEKLLYMGLWKDIAVFAVDIEGAADPAEGPLQGLGRFEELRGAAASMPPADAGILATAKSMFEWRRRHRWCSACGQKTEVSDGGWKRVCPSCEAEHFPRTDPVAIMLAIHDGKCLLGRQAMWPQGMFSALAGFIEPGETIEEACARELQEEAGLKATAVRYHSSQPWPWPSSLMMGLIAEVDSDEAAPDQTELEEVRWFTREEALQLIRGELDGLFAPPPLAIAHQLIKAWAEEA</sequence>
<protein>
    <recommendedName>
        <fullName evidence="4">NAD(+) diphosphatase</fullName>
        <ecNumber evidence="4">3.6.1.22</ecNumber>
    </recommendedName>
</protein>
<dbReference type="NCBIfam" id="NF001299">
    <property type="entry name" value="PRK00241.1"/>
    <property type="match status" value="1"/>
</dbReference>
<dbReference type="Pfam" id="PF09297">
    <property type="entry name" value="Zn_ribbon_NUD"/>
    <property type="match status" value="1"/>
</dbReference>
<comment type="cofactor">
    <cofactor evidence="2">
        <name>Zn(2+)</name>
        <dbReference type="ChEBI" id="CHEBI:29105"/>
    </cofactor>
</comment>
<dbReference type="Pfam" id="PF00293">
    <property type="entry name" value="NUDIX"/>
    <property type="match status" value="1"/>
</dbReference>
<dbReference type="RefSeq" id="WP_010918155.1">
    <property type="nucleotide sequence ID" value="NC_011916.1"/>
</dbReference>
<evidence type="ECO:0000313" key="12">
    <source>
        <dbReference type="EMBL" id="ACL93734.1"/>
    </source>
</evidence>
<evidence type="ECO:0000256" key="9">
    <source>
        <dbReference type="ARBA" id="ARBA00023679"/>
    </source>
</evidence>
<evidence type="ECO:0000256" key="1">
    <source>
        <dbReference type="ARBA" id="ARBA00001946"/>
    </source>
</evidence>
<proteinExistence type="inferred from homology"/>